<evidence type="ECO:0000256" key="2">
    <source>
        <dbReference type="ARBA" id="ARBA00010581"/>
    </source>
</evidence>
<keyword evidence="6 9" id="KW-1133">Transmembrane helix</keyword>
<dbReference type="GO" id="GO:0004129">
    <property type="term" value="F:cytochrome-c oxidase activity"/>
    <property type="evidence" value="ECO:0007669"/>
    <property type="project" value="InterPro"/>
</dbReference>
<feature type="transmembrane region" description="Helical" evidence="9">
    <location>
        <begin position="79"/>
        <end position="104"/>
    </location>
</feature>
<dbReference type="PANTHER" id="PTHR11403">
    <property type="entry name" value="CYTOCHROME C OXIDASE SUBUNIT III"/>
    <property type="match status" value="1"/>
</dbReference>
<dbReference type="GO" id="GO:0016020">
    <property type="term" value="C:membrane"/>
    <property type="evidence" value="ECO:0007669"/>
    <property type="project" value="UniProtKB-SubCell"/>
</dbReference>
<evidence type="ECO:0000256" key="4">
    <source>
        <dbReference type="ARBA" id="ARBA00022692"/>
    </source>
</evidence>
<dbReference type="PROSITE" id="PS50253">
    <property type="entry name" value="COX3"/>
    <property type="match status" value="1"/>
</dbReference>
<feature type="transmembrane region" description="Helical" evidence="9">
    <location>
        <begin position="196"/>
        <end position="220"/>
    </location>
</feature>
<evidence type="ECO:0000256" key="6">
    <source>
        <dbReference type="ARBA" id="ARBA00022989"/>
    </source>
</evidence>
<dbReference type="InterPro" id="IPR000298">
    <property type="entry name" value="Cyt_c_oxidase-like_su3"/>
</dbReference>
<dbReference type="CDD" id="cd01665">
    <property type="entry name" value="Cyt_c_Oxidase_III"/>
    <property type="match status" value="1"/>
</dbReference>
<protein>
    <recommendedName>
        <fullName evidence="3 8">Cytochrome c oxidase subunit 3</fullName>
    </recommendedName>
</protein>
<dbReference type="Pfam" id="PF00510">
    <property type="entry name" value="COX3"/>
    <property type="match status" value="1"/>
</dbReference>
<proteinExistence type="inferred from homology"/>
<comment type="subcellular location">
    <subcellularLocation>
        <location evidence="1">Membrane</location>
        <topology evidence="1">Multi-pass membrane protein</topology>
    </subcellularLocation>
</comment>
<keyword evidence="5" id="KW-1278">Translocase</keyword>
<comment type="function">
    <text evidence="8">Component of the cytochrome c oxidase, the last enzyme in the mitochondrial electron transport chain which drives oxidative phosphorylation. The respiratory chain contains 3 multisubunit complexes succinate dehydrogenase (complex II, CII), ubiquinol-cytochrome c oxidoreductase (cytochrome b-c1 complex, complex III, CIII) and cytochrome c oxidase (complex IV, CIV), that cooperate to transfer electrons derived from NADH and succinate to molecular oxygen, creating an electrochemical gradient over the inner membrane that drives transmembrane transport and the ATP synthase. Cytochrome c oxidase is the component of the respiratory chain that catalyzes the reduction of oxygen to water. Electrons originating from reduced cytochrome c in the intermembrane space (IMS) are transferred via the dinuclear copper A center (CU(A)) of subunit 2 and heme A of subunit 1 to the active site in subunit 1, a binuclear center (BNC) formed by heme A3 and copper B (CU(B)). The BNC reduces molecular oxygen to 2 water molecules using 4 electrons from cytochrome c in the IMS and 4 protons from the mitochondrial matrix.</text>
</comment>
<keyword evidence="7 9" id="KW-0472">Membrane</keyword>
<dbReference type="InterPro" id="IPR033945">
    <property type="entry name" value="Cyt_c_oxase_su3_dom"/>
</dbReference>
<name>V9PXG5_9NEOP</name>
<gene>
    <name evidence="11" type="primary">cox3</name>
</gene>
<reference evidence="11" key="1">
    <citation type="submission" date="2013-09" db="EMBL/GenBank/DDBJ databases">
        <authorList>
            <person name="Dong W.-G."/>
            <person name="Song S."/>
            <person name="Jin D.-C."/>
            <person name="Guo X.-G."/>
            <person name="Shao R."/>
        </authorList>
    </citation>
    <scope>NUCLEOTIDE SEQUENCE</scope>
    <source>
        <strain evidence="11">301</strain>
    </source>
</reference>
<sequence length="261" mass="29490">MKTKFHPFHILDNSPWPVIMSLNILSVASLLSSSFFWGVSLLLIVPVLGLLFSVSLWWRDVVAESLFQGNHTKEVVSGLRAGVLMFILSEVMFFFSIFFAFFFISLSPDVSVGMEYPPVGVGSLNIFSVPLLNTIILLSSGVSLTWSHHSLLEKNLFNSNLGLLISISLGSWFLFLQNKEYLDCPFDISDSVFGSLFFMGTGFHGLHVLIGTIFLLISLIRSMMGHFSPCHCLGFEASAWYWHFVDVVWLFLFVTVYWWGM</sequence>
<evidence type="ECO:0000256" key="1">
    <source>
        <dbReference type="ARBA" id="ARBA00004141"/>
    </source>
</evidence>
<dbReference type="InterPro" id="IPR013833">
    <property type="entry name" value="Cyt_c_oxidase_su3_a-hlx"/>
</dbReference>
<evidence type="ECO:0000256" key="3">
    <source>
        <dbReference type="ARBA" id="ARBA00015944"/>
    </source>
</evidence>
<evidence type="ECO:0000259" key="10">
    <source>
        <dbReference type="PROSITE" id="PS50253"/>
    </source>
</evidence>
<organism evidence="11">
    <name type="scientific">Polyplax spinulosa</name>
    <name type="common">spined rat louse</name>
    <dbReference type="NCBI Taxonomy" id="468197"/>
    <lineage>
        <taxon>Eukaryota</taxon>
        <taxon>Metazoa</taxon>
        <taxon>Ecdysozoa</taxon>
        <taxon>Arthropoda</taxon>
        <taxon>Hexapoda</taxon>
        <taxon>Insecta</taxon>
        <taxon>Pterygota</taxon>
        <taxon>Neoptera</taxon>
        <taxon>Paraneoptera</taxon>
        <taxon>Psocodea</taxon>
        <taxon>Troctomorpha</taxon>
        <taxon>Phthiraptera</taxon>
        <taxon>Anoplura</taxon>
        <taxon>Polyplacidae</taxon>
        <taxon>Polyplax</taxon>
    </lineage>
</organism>
<evidence type="ECO:0000256" key="5">
    <source>
        <dbReference type="ARBA" id="ARBA00022967"/>
    </source>
</evidence>
<dbReference type="GO" id="GO:0005739">
    <property type="term" value="C:mitochondrion"/>
    <property type="evidence" value="ECO:0007669"/>
    <property type="project" value="TreeGrafter"/>
</dbReference>
<dbReference type="PANTHER" id="PTHR11403:SF7">
    <property type="entry name" value="CYTOCHROME C OXIDASE SUBUNIT 3"/>
    <property type="match status" value="1"/>
</dbReference>
<dbReference type="Gene3D" id="1.10.287.70">
    <property type="match status" value="1"/>
</dbReference>
<feature type="domain" description="Heme-copper oxidase subunit III family profile" evidence="10">
    <location>
        <begin position="4"/>
        <end position="261"/>
    </location>
</feature>
<dbReference type="GO" id="GO:0006123">
    <property type="term" value="P:mitochondrial electron transport, cytochrome c to oxygen"/>
    <property type="evidence" value="ECO:0007669"/>
    <property type="project" value="TreeGrafter"/>
</dbReference>
<accession>V9PXG5</accession>
<dbReference type="EMBL" id="KF647770">
    <property type="protein sequence ID" value="AHB85648.1"/>
    <property type="molecule type" value="Genomic_DNA"/>
</dbReference>
<comment type="similarity">
    <text evidence="2 8">Belongs to the cytochrome c oxidase subunit 3 family.</text>
</comment>
<keyword evidence="4 8" id="KW-0812">Transmembrane</keyword>
<feature type="transmembrane region" description="Helical" evidence="9">
    <location>
        <begin position="124"/>
        <end position="144"/>
    </location>
</feature>
<evidence type="ECO:0000256" key="9">
    <source>
        <dbReference type="SAM" id="Phobius"/>
    </source>
</evidence>
<dbReference type="InterPro" id="IPR035973">
    <property type="entry name" value="Cyt_c_oxidase_su3-like_sf"/>
</dbReference>
<geneLocation type="mitochondrion" evidence="11"/>
<dbReference type="Gene3D" id="1.20.120.80">
    <property type="entry name" value="Cytochrome c oxidase, subunit III, four-helix bundle"/>
    <property type="match status" value="1"/>
</dbReference>
<dbReference type="AlphaFoldDB" id="V9PXG5"/>
<reference evidence="11" key="2">
    <citation type="journal article" date="2014" name="BMC Genomics">
        <title>Fragmented mitochondrial genomes of the rat lice, Polyplax asiatica and Polyplax spinulosa: intra-genus variation in fragmentation pattern and a possible link between the extent of fragmentation and the length of life cycle.</title>
        <authorList>
            <person name="Dong W.G."/>
            <person name="Song S."/>
            <person name="Jin D.C."/>
            <person name="Guo X.G."/>
            <person name="Shao R."/>
        </authorList>
    </citation>
    <scope>NUCLEOTIDE SEQUENCE</scope>
    <source>
        <strain evidence="11">301</strain>
    </source>
</reference>
<keyword evidence="8 11" id="KW-0496">Mitochondrion</keyword>
<evidence type="ECO:0000313" key="11">
    <source>
        <dbReference type="EMBL" id="AHB85648.1"/>
    </source>
</evidence>
<dbReference type="InterPro" id="IPR024791">
    <property type="entry name" value="Cyt_c/ubiquinol_Oxase_su3"/>
</dbReference>
<dbReference type="SUPFAM" id="SSF81452">
    <property type="entry name" value="Cytochrome c oxidase subunit III-like"/>
    <property type="match status" value="1"/>
</dbReference>
<evidence type="ECO:0000256" key="8">
    <source>
        <dbReference type="RuleBase" id="RU003375"/>
    </source>
</evidence>
<feature type="transmembrane region" description="Helical" evidence="9">
    <location>
        <begin position="240"/>
        <end position="260"/>
    </location>
</feature>
<feature type="transmembrane region" description="Helical" evidence="9">
    <location>
        <begin position="35"/>
        <end position="58"/>
    </location>
</feature>
<feature type="transmembrane region" description="Helical" evidence="9">
    <location>
        <begin position="156"/>
        <end position="176"/>
    </location>
</feature>
<evidence type="ECO:0000256" key="7">
    <source>
        <dbReference type="ARBA" id="ARBA00023136"/>
    </source>
</evidence>